<gene>
    <name evidence="1" type="primary">porG2</name>
    <name evidence="1" type="ORF">CACET_c25360</name>
</gene>
<keyword evidence="1" id="KW-0560">Oxidoreductase</keyword>
<reference evidence="1 2" key="1">
    <citation type="submission" date="2014-10" db="EMBL/GenBank/DDBJ databases">
        <title>Genome sequence of Clostridium aceticum DSM 1496.</title>
        <authorList>
            <person name="Poehlein A."/>
            <person name="Schiel-Bengelsdorf B."/>
            <person name="Gottschalk G."/>
            <person name="Duerre P."/>
            <person name="Daniel R."/>
        </authorList>
    </citation>
    <scope>NUCLEOTIDE SEQUENCE [LARGE SCALE GENOMIC DNA]</scope>
    <source>
        <strain evidence="1 2">DSM 1496</strain>
    </source>
</reference>
<dbReference type="InterPro" id="IPR011894">
    <property type="entry name" value="PorC_KorC"/>
</dbReference>
<keyword evidence="2" id="KW-1185">Reference proteome</keyword>
<dbReference type="AlphaFoldDB" id="A0A0D8IAK2"/>
<dbReference type="KEGG" id="cace:CACET_c25360"/>
<dbReference type="InterPro" id="IPR002869">
    <property type="entry name" value="Pyrv_flavodox_OxRed_cen"/>
</dbReference>
<proteinExistence type="predicted"/>
<dbReference type="Gene3D" id="3.40.920.10">
    <property type="entry name" value="Pyruvate-ferredoxin oxidoreductase, PFOR, domain III"/>
    <property type="match status" value="1"/>
</dbReference>
<dbReference type="InterPro" id="IPR051626">
    <property type="entry name" value="Oxidoreductase_gamma_subunit"/>
</dbReference>
<dbReference type="Proteomes" id="UP000035704">
    <property type="component" value="Chromosome"/>
</dbReference>
<evidence type="ECO:0000313" key="1">
    <source>
        <dbReference type="EMBL" id="AKL95981.1"/>
    </source>
</evidence>
<dbReference type="STRING" id="84022.CACET_c25360"/>
<dbReference type="PANTHER" id="PTHR43366:SF1">
    <property type="entry name" value="PYRUVATE SYNTHASE SUBUNIT PORC"/>
    <property type="match status" value="1"/>
</dbReference>
<evidence type="ECO:0000313" key="2">
    <source>
        <dbReference type="Proteomes" id="UP000035704"/>
    </source>
</evidence>
<protein>
    <submittedName>
        <fullName evidence="1">Pyruvate:ferredoxin oxidoreductase, gamma subunit PorG</fullName>
        <ecNumber evidence="1">1.2.7.1</ecNumber>
        <ecNumber evidence="1">1.2.7.7</ecNumber>
    </submittedName>
</protein>
<dbReference type="PANTHER" id="PTHR43366">
    <property type="entry name" value="PYRUVATE SYNTHASE SUBUNIT PORC"/>
    <property type="match status" value="1"/>
</dbReference>
<dbReference type="SUPFAM" id="SSF53323">
    <property type="entry name" value="Pyruvate-ferredoxin oxidoreductase, PFOR, domain III"/>
    <property type="match status" value="1"/>
</dbReference>
<dbReference type="Pfam" id="PF01558">
    <property type="entry name" value="POR"/>
    <property type="match status" value="1"/>
</dbReference>
<sequence length="237" mass="25414">MSNKISIRMSGLGGQGVVTAAHILGSAATQDGKNSTVNPFFGAEKRLAPAESYVRISSEQINERGEILSPNIIMIFHPHVITMGKSYTMPFFDGLQPGGTVLINSDTPLRFSQEEQEKLTQLNANIFFVSATQIATDIGGTELSTNMAMLGGLMGIVDLVTYESLSIAIQERFGGSNFVASGTTAALDDVLKSKYTKTAQLVEKNMKVMESAAAAVKKYAFKNSLDGEGEDNHVCFS</sequence>
<dbReference type="NCBIfam" id="TIGR02175">
    <property type="entry name" value="PorC_KorC"/>
    <property type="match status" value="1"/>
</dbReference>
<dbReference type="GO" id="GO:0019164">
    <property type="term" value="F:pyruvate synthase activity"/>
    <property type="evidence" value="ECO:0007669"/>
    <property type="project" value="UniProtKB-EC"/>
</dbReference>
<dbReference type="InterPro" id="IPR019752">
    <property type="entry name" value="Pyrv/ketoisovalerate_OxRed_cat"/>
</dbReference>
<dbReference type="EC" id="1.2.7.1" evidence="1"/>
<dbReference type="OrthoDB" id="9794954at2"/>
<dbReference type="EMBL" id="CP009687">
    <property type="protein sequence ID" value="AKL95981.1"/>
    <property type="molecule type" value="Genomic_DNA"/>
</dbReference>
<dbReference type="GO" id="GO:0043807">
    <property type="term" value="F:3-methyl-2-oxobutanoate dehydrogenase (ferredoxin) activity"/>
    <property type="evidence" value="ECO:0007669"/>
    <property type="project" value="UniProtKB-EC"/>
</dbReference>
<organism evidence="1 2">
    <name type="scientific">Clostridium aceticum</name>
    <dbReference type="NCBI Taxonomy" id="84022"/>
    <lineage>
        <taxon>Bacteria</taxon>
        <taxon>Bacillati</taxon>
        <taxon>Bacillota</taxon>
        <taxon>Clostridia</taxon>
        <taxon>Eubacteriales</taxon>
        <taxon>Clostridiaceae</taxon>
        <taxon>Clostridium</taxon>
    </lineage>
</organism>
<dbReference type="PATRIC" id="fig|84022.5.peg.180"/>
<dbReference type="EC" id="1.2.7.7" evidence="1"/>
<dbReference type="RefSeq" id="WP_044824751.1">
    <property type="nucleotide sequence ID" value="NZ_CP009687.1"/>
</dbReference>
<keyword evidence="1" id="KW-0670">Pyruvate</keyword>
<accession>A0A0D8IAK2</accession>
<name>A0A0D8IAK2_9CLOT</name>